<dbReference type="EMBL" id="SOFF01000012">
    <property type="protein sequence ID" value="TFB93387.1"/>
    <property type="molecule type" value="Genomic_DNA"/>
</dbReference>
<dbReference type="Pfam" id="PF00291">
    <property type="entry name" value="PALP"/>
    <property type="match status" value="1"/>
</dbReference>
<dbReference type="PANTHER" id="PTHR48078:SF6">
    <property type="entry name" value="L-THREONINE DEHYDRATASE CATABOLIC TDCB"/>
    <property type="match status" value="1"/>
</dbReference>
<evidence type="ECO:0000313" key="6">
    <source>
        <dbReference type="Proteomes" id="UP000297654"/>
    </source>
</evidence>
<gene>
    <name evidence="5" type="ORF">E3O10_03720</name>
</gene>
<proteinExistence type="predicted"/>
<accession>A0A1H8FKA8</accession>
<dbReference type="GO" id="GO:0009097">
    <property type="term" value="P:isoleucine biosynthetic process"/>
    <property type="evidence" value="ECO:0007669"/>
    <property type="project" value="TreeGrafter"/>
</dbReference>
<dbReference type="InterPro" id="IPR001926">
    <property type="entry name" value="TrpB-like_PALP"/>
</dbReference>
<dbReference type="RefSeq" id="WP_092109320.1">
    <property type="nucleotide sequence ID" value="NZ_FOCN01000006.1"/>
</dbReference>
<sequence length="390" mass="40131">MPALPDLVCSECAAVYPVESLAWQCACGATLDVVDFAGTVDAAALAGRETSLWRYAEALPIAVDPAISLGEGLSPLVPSLALAHVQLKLDFLLPTLSFKDRGAVVLATLAKRLGVTQAMVDSSGNAGTAMAAYFGRAGIGCTVYVPESTSPGKLAQMRAHGATVELVPGSRADTSAAALRAAGQPGVMYASHVYHPYFLHGVKTYGYEIWEQRGRSLPETVVVPVGNGTLLLGCYLAFRELVAAGLAERMPRLCAVQASACSPLEQAMAQGLDAPVAVQSGATIAEGIAIAAPPRGKQILAAVRATGGTIISVTDRQTAAARQELADEGLFVEPTSAVSFAAVRAAADQTFDFDSPTWTTAATLLTACSVVVPLCGAGLKSPGDTTRAQA</sequence>
<comment type="cofactor">
    <cofactor evidence="1">
        <name>pyridoxal 5'-phosphate</name>
        <dbReference type="ChEBI" id="CHEBI:597326"/>
    </cofactor>
</comment>
<dbReference type="GO" id="GO:0003941">
    <property type="term" value="F:L-serine ammonia-lyase activity"/>
    <property type="evidence" value="ECO:0007669"/>
    <property type="project" value="TreeGrafter"/>
</dbReference>
<dbReference type="GO" id="GO:0030170">
    <property type="term" value="F:pyridoxal phosphate binding"/>
    <property type="evidence" value="ECO:0007669"/>
    <property type="project" value="InterPro"/>
</dbReference>
<dbReference type="SUPFAM" id="SSF53686">
    <property type="entry name" value="Tryptophan synthase beta subunit-like PLP-dependent enzymes"/>
    <property type="match status" value="1"/>
</dbReference>
<name>A0A1H8FKA8_9MICO</name>
<dbReference type="Gene3D" id="3.40.50.1100">
    <property type="match status" value="2"/>
</dbReference>
<protein>
    <submittedName>
        <fullName evidence="5">Pyridoxal-phosphate dependent enzyme</fullName>
    </submittedName>
</protein>
<feature type="domain" description="Tryptophan synthase beta chain-like PALP" evidence="4">
    <location>
        <begin position="67"/>
        <end position="348"/>
    </location>
</feature>
<dbReference type="AlphaFoldDB" id="A0A1H8FKA8"/>
<evidence type="ECO:0000256" key="2">
    <source>
        <dbReference type="ARBA" id="ARBA00022898"/>
    </source>
</evidence>
<keyword evidence="2" id="KW-0663">Pyridoxal phosphate</keyword>
<dbReference type="GO" id="GO:0006567">
    <property type="term" value="P:L-threonine catabolic process"/>
    <property type="evidence" value="ECO:0007669"/>
    <property type="project" value="TreeGrafter"/>
</dbReference>
<dbReference type="InterPro" id="IPR050147">
    <property type="entry name" value="Ser/Thr_Dehydratase"/>
</dbReference>
<evidence type="ECO:0000256" key="1">
    <source>
        <dbReference type="ARBA" id="ARBA00001933"/>
    </source>
</evidence>
<dbReference type="GO" id="GO:0006565">
    <property type="term" value="P:L-serine catabolic process"/>
    <property type="evidence" value="ECO:0007669"/>
    <property type="project" value="TreeGrafter"/>
</dbReference>
<dbReference type="GO" id="GO:0004794">
    <property type="term" value="F:threonine deaminase activity"/>
    <property type="evidence" value="ECO:0007669"/>
    <property type="project" value="TreeGrafter"/>
</dbReference>
<evidence type="ECO:0000259" key="4">
    <source>
        <dbReference type="Pfam" id="PF00291"/>
    </source>
</evidence>
<dbReference type="InterPro" id="IPR000634">
    <property type="entry name" value="Ser/Thr_deHydtase_PyrdxlP-BS"/>
</dbReference>
<dbReference type="Proteomes" id="UP000297654">
    <property type="component" value="Unassembled WGS sequence"/>
</dbReference>
<evidence type="ECO:0000256" key="3">
    <source>
        <dbReference type="ARBA" id="ARBA00023239"/>
    </source>
</evidence>
<evidence type="ECO:0000313" key="5">
    <source>
        <dbReference type="EMBL" id="TFB93387.1"/>
    </source>
</evidence>
<organism evidence="5 6">
    <name type="scientific">Cryobacterium luteum</name>
    <dbReference type="NCBI Taxonomy" id="1424661"/>
    <lineage>
        <taxon>Bacteria</taxon>
        <taxon>Bacillati</taxon>
        <taxon>Actinomycetota</taxon>
        <taxon>Actinomycetes</taxon>
        <taxon>Micrococcales</taxon>
        <taxon>Microbacteriaceae</taxon>
        <taxon>Cryobacterium</taxon>
    </lineage>
</organism>
<keyword evidence="6" id="KW-1185">Reference proteome</keyword>
<dbReference type="STRING" id="1424661.SAMN05216281_10662"/>
<dbReference type="PROSITE" id="PS00165">
    <property type="entry name" value="DEHYDRATASE_SER_THR"/>
    <property type="match status" value="1"/>
</dbReference>
<keyword evidence="3" id="KW-0456">Lyase</keyword>
<comment type="caution">
    <text evidence="5">The sequence shown here is derived from an EMBL/GenBank/DDBJ whole genome shotgun (WGS) entry which is preliminary data.</text>
</comment>
<dbReference type="InterPro" id="IPR036052">
    <property type="entry name" value="TrpB-like_PALP_sf"/>
</dbReference>
<dbReference type="CDD" id="cd01563">
    <property type="entry name" value="Thr-synth_1"/>
    <property type="match status" value="1"/>
</dbReference>
<reference evidence="5 6" key="1">
    <citation type="submission" date="2019-03" db="EMBL/GenBank/DDBJ databases">
        <title>Genomics of glacier-inhabiting Cryobacterium strains.</title>
        <authorList>
            <person name="Liu Q."/>
            <person name="Xin Y.-H."/>
        </authorList>
    </citation>
    <scope>NUCLEOTIDE SEQUENCE [LARGE SCALE GENOMIC DNA]</scope>
    <source>
        <strain evidence="5 6">Hh15</strain>
    </source>
</reference>
<dbReference type="PANTHER" id="PTHR48078">
    <property type="entry name" value="THREONINE DEHYDRATASE, MITOCHONDRIAL-RELATED"/>
    <property type="match status" value="1"/>
</dbReference>
<dbReference type="OrthoDB" id="9778118at2"/>